<feature type="transmembrane region" description="Helical" evidence="6">
    <location>
        <begin position="301"/>
        <end position="327"/>
    </location>
</feature>
<dbReference type="PANTHER" id="PTHR30250">
    <property type="entry name" value="PST FAMILY PREDICTED COLANIC ACID TRANSPORTER"/>
    <property type="match status" value="1"/>
</dbReference>
<keyword evidence="2" id="KW-1003">Cell membrane</keyword>
<feature type="transmembrane region" description="Helical" evidence="6">
    <location>
        <begin position="433"/>
        <end position="457"/>
    </location>
</feature>
<evidence type="ECO:0000313" key="8">
    <source>
        <dbReference type="Proteomes" id="UP001059380"/>
    </source>
</evidence>
<name>A0A9J7BTB6_9BACT</name>
<reference evidence="7" key="1">
    <citation type="submission" date="2021-04" db="EMBL/GenBank/DDBJ databases">
        <title>Phylogenetic analysis of Acidobacteriaceae.</title>
        <authorList>
            <person name="Qiu L."/>
            <person name="Zhang Q."/>
        </authorList>
    </citation>
    <scope>NUCLEOTIDE SEQUENCE</scope>
    <source>
        <strain evidence="7">DSM 25168</strain>
    </source>
</reference>
<evidence type="ECO:0000256" key="6">
    <source>
        <dbReference type="SAM" id="Phobius"/>
    </source>
</evidence>
<evidence type="ECO:0000313" key="7">
    <source>
        <dbReference type="EMBL" id="UWZ86139.1"/>
    </source>
</evidence>
<feature type="transmembrane region" description="Helical" evidence="6">
    <location>
        <begin position="376"/>
        <end position="394"/>
    </location>
</feature>
<evidence type="ECO:0000256" key="4">
    <source>
        <dbReference type="ARBA" id="ARBA00022989"/>
    </source>
</evidence>
<feature type="transmembrane region" description="Helical" evidence="6">
    <location>
        <begin position="45"/>
        <end position="71"/>
    </location>
</feature>
<feature type="transmembrane region" description="Helical" evidence="6">
    <location>
        <begin position="463"/>
        <end position="484"/>
    </location>
</feature>
<comment type="subcellular location">
    <subcellularLocation>
        <location evidence="1">Cell membrane</location>
        <topology evidence="1">Multi-pass membrane protein</topology>
    </subcellularLocation>
</comment>
<organism evidence="7 8">
    <name type="scientific">Occallatibacter riparius</name>
    <dbReference type="NCBI Taxonomy" id="1002689"/>
    <lineage>
        <taxon>Bacteria</taxon>
        <taxon>Pseudomonadati</taxon>
        <taxon>Acidobacteriota</taxon>
        <taxon>Terriglobia</taxon>
        <taxon>Terriglobales</taxon>
        <taxon>Acidobacteriaceae</taxon>
        <taxon>Occallatibacter</taxon>
    </lineage>
</organism>
<evidence type="ECO:0000256" key="1">
    <source>
        <dbReference type="ARBA" id="ARBA00004651"/>
    </source>
</evidence>
<dbReference type="KEGG" id="orp:MOP44_09365"/>
<dbReference type="PANTHER" id="PTHR30250:SF26">
    <property type="entry name" value="PSMA PROTEIN"/>
    <property type="match status" value="1"/>
</dbReference>
<feature type="transmembrane region" description="Helical" evidence="6">
    <location>
        <begin position="12"/>
        <end position="33"/>
    </location>
</feature>
<feature type="transmembrane region" description="Helical" evidence="6">
    <location>
        <begin position="339"/>
        <end position="356"/>
    </location>
</feature>
<gene>
    <name evidence="7" type="ORF">MOP44_09365</name>
</gene>
<protein>
    <submittedName>
        <fullName evidence="7">Oligosaccharide flippase family protein</fullName>
    </submittedName>
</protein>
<sequence>MHPSKRKYLKNAASNLLSVGSSALMAVALPHYFSRDFSPTEFSLWVLVLQLGAYVNFLNFGVQTAVGRYVAHALSKDDRRQAEEIASAGFQILSLLGLLGVALLMVVGIMLPHIFHKIDPSMISTARFMLVWIGGALILNLPTTTFLGVFVGHQRNDIPAFLALITKGTLAIILVLVAGATHDLRLCAEAYFVVSGVGSVLQYITFKRFCVGWNLKLFAISPAARRELISYCASLSVWSFAMLLVNGLDTTIVGIFDFNKVAAYGISISIINFFLTTFASVTNPLLQVFAKIHARDRIDQLIHLFMLVSKFTTVLLIGIGCWIVLPVAPVFKLWVGQRLALQAAPVVVVLVLANVLRNSAITYSYFLLSSGMQRKVLLGPLAEGISNLVVSVIATSKFGAIGAAWGTVAGAIVGLSVNYFYNFQRTLPRDFSIWKYFIENLGIPALATAPAIAVIFLQRAMELSMLVAIPFLAVASIPAFFILFKTYQSISEGAVAEKRGTLHGDVARVL</sequence>
<feature type="transmembrane region" description="Helical" evidence="6">
    <location>
        <begin position="92"/>
        <end position="115"/>
    </location>
</feature>
<accession>A0A9J7BTB6</accession>
<feature type="transmembrane region" description="Helical" evidence="6">
    <location>
        <begin position="262"/>
        <end position="281"/>
    </location>
</feature>
<dbReference type="AlphaFoldDB" id="A0A9J7BTB6"/>
<evidence type="ECO:0000256" key="3">
    <source>
        <dbReference type="ARBA" id="ARBA00022692"/>
    </source>
</evidence>
<feature type="transmembrane region" description="Helical" evidence="6">
    <location>
        <begin position="400"/>
        <end position="421"/>
    </location>
</feature>
<keyword evidence="3 6" id="KW-0812">Transmembrane</keyword>
<feature type="transmembrane region" description="Helical" evidence="6">
    <location>
        <begin position="190"/>
        <end position="210"/>
    </location>
</feature>
<dbReference type="InterPro" id="IPR050833">
    <property type="entry name" value="Poly_Biosynth_Transport"/>
</dbReference>
<keyword evidence="5 6" id="KW-0472">Membrane</keyword>
<feature type="transmembrane region" description="Helical" evidence="6">
    <location>
        <begin position="127"/>
        <end position="151"/>
    </location>
</feature>
<feature type="transmembrane region" description="Helical" evidence="6">
    <location>
        <begin position="158"/>
        <end position="178"/>
    </location>
</feature>
<dbReference type="EMBL" id="CP093313">
    <property type="protein sequence ID" value="UWZ86139.1"/>
    <property type="molecule type" value="Genomic_DNA"/>
</dbReference>
<evidence type="ECO:0000256" key="5">
    <source>
        <dbReference type="ARBA" id="ARBA00023136"/>
    </source>
</evidence>
<dbReference type="GO" id="GO:0005886">
    <property type="term" value="C:plasma membrane"/>
    <property type="evidence" value="ECO:0007669"/>
    <property type="project" value="UniProtKB-SubCell"/>
</dbReference>
<keyword evidence="4 6" id="KW-1133">Transmembrane helix</keyword>
<feature type="transmembrane region" description="Helical" evidence="6">
    <location>
        <begin position="231"/>
        <end position="256"/>
    </location>
</feature>
<proteinExistence type="predicted"/>
<keyword evidence="8" id="KW-1185">Reference proteome</keyword>
<dbReference type="Proteomes" id="UP001059380">
    <property type="component" value="Chromosome"/>
</dbReference>
<evidence type="ECO:0000256" key="2">
    <source>
        <dbReference type="ARBA" id="ARBA00022475"/>
    </source>
</evidence>
<dbReference type="RefSeq" id="WP_260795783.1">
    <property type="nucleotide sequence ID" value="NZ_CP093313.1"/>
</dbReference>